<reference evidence="1" key="1">
    <citation type="journal article" date="2019" name="bioRxiv">
        <title>The Genome of the Zebra Mussel, Dreissena polymorpha: A Resource for Invasive Species Research.</title>
        <authorList>
            <person name="McCartney M.A."/>
            <person name="Auch B."/>
            <person name="Kono T."/>
            <person name="Mallez S."/>
            <person name="Zhang Y."/>
            <person name="Obille A."/>
            <person name="Becker A."/>
            <person name="Abrahante J.E."/>
            <person name="Garbe J."/>
            <person name="Badalamenti J.P."/>
            <person name="Herman A."/>
            <person name="Mangelson H."/>
            <person name="Liachko I."/>
            <person name="Sullivan S."/>
            <person name="Sone E.D."/>
            <person name="Koren S."/>
            <person name="Silverstein K.A.T."/>
            <person name="Beckman K.B."/>
            <person name="Gohl D.M."/>
        </authorList>
    </citation>
    <scope>NUCLEOTIDE SEQUENCE</scope>
    <source>
        <strain evidence="1">Duluth1</strain>
        <tissue evidence="1">Whole animal</tissue>
    </source>
</reference>
<dbReference type="PANTHER" id="PTHR46601:SF1">
    <property type="entry name" value="ADF-H DOMAIN-CONTAINING PROTEIN"/>
    <property type="match status" value="1"/>
</dbReference>
<keyword evidence="2" id="KW-1185">Reference proteome</keyword>
<proteinExistence type="predicted"/>
<reference evidence="1" key="2">
    <citation type="submission" date="2020-11" db="EMBL/GenBank/DDBJ databases">
        <authorList>
            <person name="McCartney M.A."/>
            <person name="Auch B."/>
            <person name="Kono T."/>
            <person name="Mallez S."/>
            <person name="Becker A."/>
            <person name="Gohl D.M."/>
            <person name="Silverstein K.A.T."/>
            <person name="Koren S."/>
            <person name="Bechman K.B."/>
            <person name="Herman A."/>
            <person name="Abrahante J.E."/>
            <person name="Garbe J."/>
        </authorList>
    </citation>
    <scope>NUCLEOTIDE SEQUENCE</scope>
    <source>
        <strain evidence="1">Duluth1</strain>
        <tissue evidence="1">Whole animal</tissue>
    </source>
</reference>
<organism evidence="1 2">
    <name type="scientific">Dreissena polymorpha</name>
    <name type="common">Zebra mussel</name>
    <name type="synonym">Mytilus polymorpha</name>
    <dbReference type="NCBI Taxonomy" id="45954"/>
    <lineage>
        <taxon>Eukaryota</taxon>
        <taxon>Metazoa</taxon>
        <taxon>Spiralia</taxon>
        <taxon>Lophotrochozoa</taxon>
        <taxon>Mollusca</taxon>
        <taxon>Bivalvia</taxon>
        <taxon>Autobranchia</taxon>
        <taxon>Heteroconchia</taxon>
        <taxon>Euheterodonta</taxon>
        <taxon>Imparidentia</taxon>
        <taxon>Neoheterodontei</taxon>
        <taxon>Myida</taxon>
        <taxon>Dreissenoidea</taxon>
        <taxon>Dreissenidae</taxon>
        <taxon>Dreissena</taxon>
    </lineage>
</organism>
<dbReference type="AlphaFoldDB" id="A0A9D4R4J9"/>
<name>A0A9D4R4J9_DREPO</name>
<gene>
    <name evidence="1" type="ORF">DPMN_097424</name>
</gene>
<dbReference type="EMBL" id="JAIWYP010000003">
    <property type="protein sequence ID" value="KAH3854866.1"/>
    <property type="molecule type" value="Genomic_DNA"/>
</dbReference>
<accession>A0A9D4R4J9</accession>
<protein>
    <submittedName>
        <fullName evidence="1">Uncharacterized protein</fullName>
    </submittedName>
</protein>
<sequence>MKEYPEHDFRANWQQQQMGICVDRIGEASIAMVMDFRENYGCVFQSKVQSGFFDRNQVTIHPILYYYSIQKNREKNIQC</sequence>
<evidence type="ECO:0000313" key="1">
    <source>
        <dbReference type="EMBL" id="KAH3854866.1"/>
    </source>
</evidence>
<dbReference type="PANTHER" id="PTHR46601">
    <property type="entry name" value="ULP_PROTEASE DOMAIN-CONTAINING PROTEIN"/>
    <property type="match status" value="1"/>
</dbReference>
<comment type="caution">
    <text evidence="1">The sequence shown here is derived from an EMBL/GenBank/DDBJ whole genome shotgun (WGS) entry which is preliminary data.</text>
</comment>
<dbReference type="Proteomes" id="UP000828390">
    <property type="component" value="Unassembled WGS sequence"/>
</dbReference>
<evidence type="ECO:0000313" key="2">
    <source>
        <dbReference type="Proteomes" id="UP000828390"/>
    </source>
</evidence>